<dbReference type="EMBL" id="BKCJ010244146">
    <property type="protein sequence ID" value="GEZ13201.1"/>
    <property type="molecule type" value="Genomic_DNA"/>
</dbReference>
<keyword evidence="4" id="KW-0223">Dioxygenase</keyword>
<name>A0A699I4V2_TANCI</name>
<dbReference type="PANTHER" id="PTHR47990">
    <property type="entry name" value="2-OXOGLUTARATE (2OG) AND FE(II)-DEPENDENT OXYGENASE SUPERFAMILY PROTEIN-RELATED"/>
    <property type="match status" value="1"/>
</dbReference>
<dbReference type="InterPro" id="IPR026992">
    <property type="entry name" value="DIOX_N"/>
</dbReference>
<dbReference type="Pfam" id="PF14226">
    <property type="entry name" value="DIOX_N"/>
    <property type="match status" value="1"/>
</dbReference>
<dbReference type="SUPFAM" id="SSF51197">
    <property type="entry name" value="Clavaminate synthase-like"/>
    <property type="match status" value="1"/>
</dbReference>
<proteinExistence type="predicted"/>
<accession>A0A699I4V2</accession>
<dbReference type="AlphaFoldDB" id="A0A699I4V2"/>
<protein>
    <submittedName>
        <fullName evidence="4">Putative oxoglutarate/iron-dependent dioxygenase</fullName>
    </submittedName>
</protein>
<reference evidence="4" key="1">
    <citation type="journal article" date="2019" name="Sci. Rep.">
        <title>Draft genome of Tanacetum cinerariifolium, the natural source of mosquito coil.</title>
        <authorList>
            <person name="Yamashiro T."/>
            <person name="Shiraishi A."/>
            <person name="Satake H."/>
            <person name="Nakayama K."/>
        </authorList>
    </citation>
    <scope>NUCLEOTIDE SEQUENCE</scope>
</reference>
<evidence type="ECO:0000256" key="1">
    <source>
        <dbReference type="ARBA" id="ARBA00022723"/>
    </source>
</evidence>
<keyword evidence="1" id="KW-0479">Metal-binding</keyword>
<comment type="caution">
    <text evidence="4">The sequence shown here is derived from an EMBL/GenBank/DDBJ whole genome shotgun (WGS) entry which is preliminary data.</text>
</comment>
<keyword evidence="2" id="KW-0408">Iron</keyword>
<organism evidence="4">
    <name type="scientific">Tanacetum cinerariifolium</name>
    <name type="common">Dalmatian daisy</name>
    <name type="synonym">Chrysanthemum cinerariifolium</name>
    <dbReference type="NCBI Taxonomy" id="118510"/>
    <lineage>
        <taxon>Eukaryota</taxon>
        <taxon>Viridiplantae</taxon>
        <taxon>Streptophyta</taxon>
        <taxon>Embryophyta</taxon>
        <taxon>Tracheophyta</taxon>
        <taxon>Spermatophyta</taxon>
        <taxon>Magnoliopsida</taxon>
        <taxon>eudicotyledons</taxon>
        <taxon>Gunneridae</taxon>
        <taxon>Pentapetalae</taxon>
        <taxon>asterids</taxon>
        <taxon>campanulids</taxon>
        <taxon>Asterales</taxon>
        <taxon>Asteraceae</taxon>
        <taxon>Asteroideae</taxon>
        <taxon>Anthemideae</taxon>
        <taxon>Anthemidinae</taxon>
        <taxon>Tanacetum</taxon>
    </lineage>
</organism>
<dbReference type="GO" id="GO:0046872">
    <property type="term" value="F:metal ion binding"/>
    <property type="evidence" value="ECO:0007669"/>
    <property type="project" value="UniProtKB-KW"/>
</dbReference>
<evidence type="ECO:0000313" key="4">
    <source>
        <dbReference type="EMBL" id="GEZ13201.1"/>
    </source>
</evidence>
<evidence type="ECO:0000259" key="3">
    <source>
        <dbReference type="Pfam" id="PF14226"/>
    </source>
</evidence>
<dbReference type="Gene3D" id="2.60.120.330">
    <property type="entry name" value="B-lactam Antibiotic, Isopenicillin N Synthase, Chain"/>
    <property type="match status" value="1"/>
</dbReference>
<dbReference type="GO" id="GO:0051213">
    <property type="term" value="F:dioxygenase activity"/>
    <property type="evidence" value="ECO:0007669"/>
    <property type="project" value="UniProtKB-KW"/>
</dbReference>
<dbReference type="InterPro" id="IPR027443">
    <property type="entry name" value="IPNS-like_sf"/>
</dbReference>
<sequence length="145" mass="16092">MCIISCDSMGSLPNGKQIPVIDLCLNNLDSSSSSWVTKCDQVTRALEEYGCFIAVYDGISHELHDAIVVASQEVFDLPVERKVLNTEDKQGHGYLGPSPTMPLFERLSIENATTPQGAETFTKLMWPSGNPSFWYANLLKRESFT</sequence>
<gene>
    <name evidence="4" type="ORF">Tci_485174</name>
</gene>
<dbReference type="InterPro" id="IPR050231">
    <property type="entry name" value="Iron_ascorbate_oxido_reductase"/>
</dbReference>
<keyword evidence="4" id="KW-0560">Oxidoreductase</keyword>
<feature type="domain" description="Non-haem dioxygenase N-terminal" evidence="3">
    <location>
        <begin position="18"/>
        <end position="94"/>
    </location>
</feature>
<evidence type="ECO:0000256" key="2">
    <source>
        <dbReference type="ARBA" id="ARBA00023004"/>
    </source>
</evidence>